<protein>
    <submittedName>
        <fullName evidence="1">Uncharacterized protein</fullName>
    </submittedName>
</protein>
<reference evidence="1 2" key="1">
    <citation type="journal article" date="2022" name="Plant J.">
        <title>Chromosome-level genome of Camellia lanceoleosa provides a valuable resource for understanding genome evolution and self-incompatibility.</title>
        <authorList>
            <person name="Gong W."/>
            <person name="Xiao S."/>
            <person name="Wang L."/>
            <person name="Liao Z."/>
            <person name="Chang Y."/>
            <person name="Mo W."/>
            <person name="Hu G."/>
            <person name="Li W."/>
            <person name="Zhao G."/>
            <person name="Zhu H."/>
            <person name="Hu X."/>
            <person name="Ji K."/>
            <person name="Xiang X."/>
            <person name="Song Q."/>
            <person name="Yuan D."/>
            <person name="Jin S."/>
            <person name="Zhang L."/>
        </authorList>
    </citation>
    <scope>NUCLEOTIDE SEQUENCE [LARGE SCALE GENOMIC DNA]</scope>
    <source>
        <strain evidence="1">SQ_2022a</strain>
    </source>
</reference>
<sequence>MWYRLCLPSICPLRFFHGGHAYLSRFFHTRPLLSIPPHLRFLHSVDLKSPPPPNPSMESPPPTHEHRPFRNLWFRLYLPSTTPPPPSPLLIYFHGGGFLTSAPIPKSMIISAATSA</sequence>
<organism evidence="1 2">
    <name type="scientific">Camellia lanceoleosa</name>
    <dbReference type="NCBI Taxonomy" id="1840588"/>
    <lineage>
        <taxon>Eukaryota</taxon>
        <taxon>Viridiplantae</taxon>
        <taxon>Streptophyta</taxon>
        <taxon>Embryophyta</taxon>
        <taxon>Tracheophyta</taxon>
        <taxon>Spermatophyta</taxon>
        <taxon>Magnoliopsida</taxon>
        <taxon>eudicotyledons</taxon>
        <taxon>Gunneridae</taxon>
        <taxon>Pentapetalae</taxon>
        <taxon>asterids</taxon>
        <taxon>Ericales</taxon>
        <taxon>Theaceae</taxon>
        <taxon>Camellia</taxon>
    </lineage>
</organism>
<dbReference type="Proteomes" id="UP001060215">
    <property type="component" value="Chromosome 6"/>
</dbReference>
<keyword evidence="2" id="KW-1185">Reference proteome</keyword>
<accession>A0ACC0IDY0</accession>
<evidence type="ECO:0000313" key="2">
    <source>
        <dbReference type="Proteomes" id="UP001060215"/>
    </source>
</evidence>
<proteinExistence type="predicted"/>
<evidence type="ECO:0000313" key="1">
    <source>
        <dbReference type="EMBL" id="KAI8023498.1"/>
    </source>
</evidence>
<gene>
    <name evidence="1" type="ORF">LOK49_LG03G03265</name>
</gene>
<comment type="caution">
    <text evidence="1">The sequence shown here is derived from an EMBL/GenBank/DDBJ whole genome shotgun (WGS) entry which is preliminary data.</text>
</comment>
<dbReference type="EMBL" id="CM045763">
    <property type="protein sequence ID" value="KAI8023498.1"/>
    <property type="molecule type" value="Genomic_DNA"/>
</dbReference>
<name>A0ACC0IDY0_9ERIC</name>